<keyword evidence="1" id="KW-0812">Transmembrane</keyword>
<gene>
    <name evidence="2" type="ORF">RR49_00487</name>
</gene>
<evidence type="ECO:0000256" key="1">
    <source>
        <dbReference type="SAM" id="Phobius"/>
    </source>
</evidence>
<accession>A0A0F0LYT2</accession>
<feature type="transmembrane region" description="Helical" evidence="1">
    <location>
        <begin position="149"/>
        <end position="168"/>
    </location>
</feature>
<dbReference type="Proteomes" id="UP000033451">
    <property type="component" value="Unassembled WGS sequence"/>
</dbReference>
<feature type="transmembrane region" description="Helical" evidence="1">
    <location>
        <begin position="219"/>
        <end position="238"/>
    </location>
</feature>
<dbReference type="EMBL" id="JYIY01000056">
    <property type="protein sequence ID" value="KJL39416.1"/>
    <property type="molecule type" value="Genomic_DNA"/>
</dbReference>
<name>A0A0F0LYT2_9MICO</name>
<feature type="transmembrane region" description="Helical" evidence="1">
    <location>
        <begin position="95"/>
        <end position="114"/>
    </location>
</feature>
<feature type="transmembrane region" description="Helical" evidence="1">
    <location>
        <begin position="362"/>
        <end position="379"/>
    </location>
</feature>
<protein>
    <submittedName>
        <fullName evidence="2">Uncharacterized protein</fullName>
    </submittedName>
</protein>
<keyword evidence="1" id="KW-1133">Transmembrane helix</keyword>
<keyword evidence="3" id="KW-1185">Reference proteome</keyword>
<evidence type="ECO:0000313" key="2">
    <source>
        <dbReference type="EMBL" id="KJL39416.1"/>
    </source>
</evidence>
<comment type="caution">
    <text evidence="2">The sequence shown here is derived from an EMBL/GenBank/DDBJ whole genome shotgun (WGS) entry which is preliminary data.</text>
</comment>
<dbReference type="PATRIC" id="fig|400772.4.peg.518"/>
<feature type="transmembrane region" description="Helical" evidence="1">
    <location>
        <begin position="31"/>
        <end position="58"/>
    </location>
</feature>
<feature type="transmembrane region" description="Helical" evidence="1">
    <location>
        <begin position="336"/>
        <end position="355"/>
    </location>
</feature>
<organism evidence="2 3">
    <name type="scientific">Microbacterium ginsengisoli</name>
    <dbReference type="NCBI Taxonomy" id="400772"/>
    <lineage>
        <taxon>Bacteria</taxon>
        <taxon>Bacillati</taxon>
        <taxon>Actinomycetota</taxon>
        <taxon>Actinomycetes</taxon>
        <taxon>Micrococcales</taxon>
        <taxon>Microbacteriaceae</taxon>
        <taxon>Microbacterium</taxon>
    </lineage>
</organism>
<feature type="transmembrane region" description="Helical" evidence="1">
    <location>
        <begin position="385"/>
        <end position="403"/>
    </location>
</feature>
<feature type="transmembrane region" description="Helical" evidence="1">
    <location>
        <begin position="174"/>
        <end position="207"/>
    </location>
</feature>
<feature type="transmembrane region" description="Helical" evidence="1">
    <location>
        <begin position="120"/>
        <end position="137"/>
    </location>
</feature>
<feature type="transmembrane region" description="Helical" evidence="1">
    <location>
        <begin position="70"/>
        <end position="88"/>
    </location>
</feature>
<sequence length="420" mass="44012">MGQPEMMRHKGNVSGRPENISLHHRPTVARIFGLLGPISLPVAGLPLGVVLGILGLGLRRPSVMPRMSRAIAMSSVVAAGACLVSAHINGVPASAIPAQLLAVGILLFAYRATIDGLDSAAILVGWLALSSTLYTIAFGSSNTRGSFEALWKFGIAYTATIFILYLAARLLPTIFSIIVLFALGAMGTFLNFRSFGLVCAVAGAMCIAKAGRRGNTFRTIVLASMAVLAISYLLPLAIDSGAFGTTTQYKSLSQADNGPAILGGRTEPPLSIAAIQARPLLGWGNAQSIDGSTVNHAVAIAQSLGMNNVQTYTQLWIRSDGFVSLHSMLFVPWVEGGPVAAFPMLLMIGLFVWAAIVARGRWGVLVTLVSLQSIWDVLFSPWTGARVVAVAAAAVLAGFAVLGRATSRSAATMNLAGRRI</sequence>
<keyword evidence="1" id="KW-0472">Membrane</keyword>
<evidence type="ECO:0000313" key="3">
    <source>
        <dbReference type="Proteomes" id="UP000033451"/>
    </source>
</evidence>
<proteinExistence type="predicted"/>
<reference evidence="2 3" key="1">
    <citation type="submission" date="2015-02" db="EMBL/GenBank/DDBJ databases">
        <title>Draft genome sequences of ten Microbacterium spp. with emphasis on heavy metal contaminated environments.</title>
        <authorList>
            <person name="Corretto E."/>
        </authorList>
    </citation>
    <scope>NUCLEOTIDE SEQUENCE [LARGE SCALE GENOMIC DNA]</scope>
    <source>
        <strain evidence="2 3">DSM 18659</strain>
    </source>
</reference>
<dbReference type="AlphaFoldDB" id="A0A0F0LYT2"/>